<dbReference type="EMBL" id="MTYJ01000008">
    <property type="protein sequence ID" value="OQV24150.1"/>
    <property type="molecule type" value="Genomic_DNA"/>
</dbReference>
<dbReference type="Proteomes" id="UP000192578">
    <property type="component" value="Unassembled WGS sequence"/>
</dbReference>
<keyword evidence="1" id="KW-1133">Transmembrane helix</keyword>
<evidence type="ECO:0000256" key="1">
    <source>
        <dbReference type="SAM" id="Phobius"/>
    </source>
</evidence>
<keyword evidence="1" id="KW-0472">Membrane</keyword>
<comment type="caution">
    <text evidence="2">The sequence shown here is derived from an EMBL/GenBank/DDBJ whole genome shotgun (WGS) entry which is preliminary data.</text>
</comment>
<dbReference type="CDD" id="cd00637">
    <property type="entry name" value="7tm_classA_rhodopsin-like"/>
    <property type="match status" value="1"/>
</dbReference>
<sequence>MNNSSLVKLIASWENETSMVGNVSQLLRQNLTAKVDEGVPRSTLKLWFAVFISVCMFGVLNNILLLTIISSSKKLRSGTGILILHLLVACLLMCAIHYPILGILIYGNNYWFVNPKPTITSHVSK</sequence>
<evidence type="ECO:0008006" key="4">
    <source>
        <dbReference type="Google" id="ProtNLM"/>
    </source>
</evidence>
<proteinExistence type="predicted"/>
<feature type="transmembrane region" description="Helical" evidence="1">
    <location>
        <begin position="81"/>
        <end position="106"/>
    </location>
</feature>
<keyword evidence="1" id="KW-0812">Transmembrane</keyword>
<keyword evidence="3" id="KW-1185">Reference proteome</keyword>
<organism evidence="2 3">
    <name type="scientific">Hypsibius exemplaris</name>
    <name type="common">Freshwater tardigrade</name>
    <dbReference type="NCBI Taxonomy" id="2072580"/>
    <lineage>
        <taxon>Eukaryota</taxon>
        <taxon>Metazoa</taxon>
        <taxon>Ecdysozoa</taxon>
        <taxon>Tardigrada</taxon>
        <taxon>Eutardigrada</taxon>
        <taxon>Parachela</taxon>
        <taxon>Hypsibioidea</taxon>
        <taxon>Hypsibiidae</taxon>
        <taxon>Hypsibius</taxon>
    </lineage>
</organism>
<dbReference type="AlphaFoldDB" id="A0A1W0X9R8"/>
<evidence type="ECO:0000313" key="2">
    <source>
        <dbReference type="EMBL" id="OQV24150.1"/>
    </source>
</evidence>
<protein>
    <recommendedName>
        <fullName evidence="4">G-protein coupled receptors family 1 profile domain-containing protein</fullName>
    </recommendedName>
</protein>
<name>A0A1W0X9R8_HYPEX</name>
<reference evidence="3" key="1">
    <citation type="submission" date="2017-01" db="EMBL/GenBank/DDBJ databases">
        <title>Comparative genomics of anhydrobiosis in the tardigrade Hypsibius dujardini.</title>
        <authorList>
            <person name="Yoshida Y."/>
            <person name="Koutsovoulos G."/>
            <person name="Laetsch D."/>
            <person name="Stevens L."/>
            <person name="Kumar S."/>
            <person name="Horikawa D."/>
            <person name="Ishino K."/>
            <person name="Komine S."/>
            <person name="Tomita M."/>
            <person name="Blaxter M."/>
            <person name="Arakawa K."/>
        </authorList>
    </citation>
    <scope>NUCLEOTIDE SEQUENCE [LARGE SCALE GENOMIC DNA]</scope>
    <source>
        <strain evidence="3">Z151</strain>
    </source>
</reference>
<gene>
    <name evidence="2" type="ORF">BV898_02100</name>
</gene>
<feature type="transmembrane region" description="Helical" evidence="1">
    <location>
        <begin position="46"/>
        <end position="69"/>
    </location>
</feature>
<dbReference type="Gene3D" id="1.20.1070.10">
    <property type="entry name" value="Rhodopsin 7-helix transmembrane proteins"/>
    <property type="match status" value="1"/>
</dbReference>
<evidence type="ECO:0000313" key="3">
    <source>
        <dbReference type="Proteomes" id="UP000192578"/>
    </source>
</evidence>
<accession>A0A1W0X9R8</accession>
<dbReference type="SUPFAM" id="SSF81321">
    <property type="entry name" value="Family A G protein-coupled receptor-like"/>
    <property type="match status" value="1"/>
</dbReference>